<organism evidence="1 2">
    <name type="scientific">Scutellospora calospora</name>
    <dbReference type="NCBI Taxonomy" id="85575"/>
    <lineage>
        <taxon>Eukaryota</taxon>
        <taxon>Fungi</taxon>
        <taxon>Fungi incertae sedis</taxon>
        <taxon>Mucoromycota</taxon>
        <taxon>Glomeromycotina</taxon>
        <taxon>Glomeromycetes</taxon>
        <taxon>Diversisporales</taxon>
        <taxon>Gigasporaceae</taxon>
        <taxon>Scutellospora</taxon>
    </lineage>
</organism>
<dbReference type="EMBL" id="CAJVPM010005611">
    <property type="protein sequence ID" value="CAG8526044.1"/>
    <property type="molecule type" value="Genomic_DNA"/>
</dbReference>
<evidence type="ECO:0000313" key="2">
    <source>
        <dbReference type="Proteomes" id="UP000789860"/>
    </source>
</evidence>
<sequence length="260" mass="29647">DIKPDNILIDKDGHIKLSDFGLSTGFHRTHDSAYYQRLLDGTLNSGGAGHRQLGSEANINLTLSSKDRIATWKKNRRALAYSTVGTPDYIAPEIFLQQGYGQECDWWSLGAIMFECLVGYPPFCSESAHETYRKIINWRDQLYFPDDVHLSAEAEDLIRRLICAPEQRLGQRGAEEIKLHPFFSGVDWETIRNIEAPFVPNLRSITDTSYFPTEDLEKIPDTPQTTERVSSTTGEFNQKDLAFVGYTFKRFDDLTRKNAL</sequence>
<gene>
    <name evidence="1" type="ORF">SCALOS_LOCUS4262</name>
</gene>
<name>A0ACA9LIQ3_9GLOM</name>
<evidence type="ECO:0000313" key="1">
    <source>
        <dbReference type="EMBL" id="CAG8526044.1"/>
    </source>
</evidence>
<proteinExistence type="predicted"/>
<protein>
    <submittedName>
        <fullName evidence="1">10183_t:CDS:1</fullName>
    </submittedName>
</protein>
<keyword evidence="2" id="KW-1185">Reference proteome</keyword>
<feature type="non-terminal residue" evidence="1">
    <location>
        <position position="1"/>
    </location>
</feature>
<comment type="caution">
    <text evidence="1">The sequence shown here is derived from an EMBL/GenBank/DDBJ whole genome shotgun (WGS) entry which is preliminary data.</text>
</comment>
<reference evidence="1" key="1">
    <citation type="submission" date="2021-06" db="EMBL/GenBank/DDBJ databases">
        <authorList>
            <person name="Kallberg Y."/>
            <person name="Tangrot J."/>
            <person name="Rosling A."/>
        </authorList>
    </citation>
    <scope>NUCLEOTIDE SEQUENCE</scope>
    <source>
        <strain evidence="1">AU212A</strain>
    </source>
</reference>
<dbReference type="Proteomes" id="UP000789860">
    <property type="component" value="Unassembled WGS sequence"/>
</dbReference>
<accession>A0ACA9LIQ3</accession>